<comment type="caution">
    <text evidence="3">The sequence shown here is derived from an EMBL/GenBank/DDBJ whole genome shotgun (WGS) entry which is preliminary data.</text>
</comment>
<dbReference type="OrthoDB" id="2972467at2"/>
<dbReference type="InterPro" id="IPR001322">
    <property type="entry name" value="Lamin_tail_dom"/>
</dbReference>
<evidence type="ECO:0000259" key="2">
    <source>
        <dbReference type="Pfam" id="PF00932"/>
    </source>
</evidence>
<evidence type="ECO:0000313" key="3">
    <source>
        <dbReference type="EMBL" id="KPE51749.1"/>
    </source>
</evidence>
<dbReference type="SUPFAM" id="SSF74853">
    <property type="entry name" value="Lamin A/C globular tail domain"/>
    <property type="match status" value="1"/>
</dbReference>
<evidence type="ECO:0000256" key="1">
    <source>
        <dbReference type="SAM" id="SignalP"/>
    </source>
</evidence>
<proteinExistence type="predicted"/>
<evidence type="ECO:0000313" key="4">
    <source>
        <dbReference type="Proteomes" id="UP000037953"/>
    </source>
</evidence>
<dbReference type="AlphaFoldDB" id="A0A0N0ZXI7"/>
<dbReference type="EMBL" id="LJOD01000004">
    <property type="protein sequence ID" value="KPE51749.1"/>
    <property type="molecule type" value="Genomic_DNA"/>
</dbReference>
<feature type="signal peptide" evidence="1">
    <location>
        <begin position="1"/>
        <end position="19"/>
    </location>
</feature>
<dbReference type="PATRIC" id="fig|253.9.peg.3528"/>
<dbReference type="Pfam" id="PF00932">
    <property type="entry name" value="LTD"/>
    <property type="match status" value="1"/>
</dbReference>
<dbReference type="InterPro" id="IPR036415">
    <property type="entry name" value="Lamin_tail_dom_sf"/>
</dbReference>
<feature type="chain" id="PRO_5005865207" description="LTD domain-containing protein" evidence="1">
    <location>
        <begin position="20"/>
        <end position="393"/>
    </location>
</feature>
<feature type="domain" description="LTD" evidence="2">
    <location>
        <begin position="21"/>
        <end position="142"/>
    </location>
</feature>
<organism evidence="3 4">
    <name type="scientific">Chryseobacterium indologenes</name>
    <name type="common">Flavobacterium indologenes</name>
    <dbReference type="NCBI Taxonomy" id="253"/>
    <lineage>
        <taxon>Bacteria</taxon>
        <taxon>Pseudomonadati</taxon>
        <taxon>Bacteroidota</taxon>
        <taxon>Flavobacteriia</taxon>
        <taxon>Flavobacteriales</taxon>
        <taxon>Weeksellaceae</taxon>
        <taxon>Chryseobacterium group</taxon>
        <taxon>Chryseobacterium</taxon>
    </lineage>
</organism>
<sequence>MTMKSTACFLLFLSGQLFYSQLLITEVYYNTPYNEKLYFNKKINGAPTWEIMDAKKHHRGEFIEIYNYSDKDVNLKNWYIKDLLKTFWLPEKVIKKGEFMVIAYSTLPYNTTPFTEYFSTTAGKENQIILQDDIILRNKREEITLGYTFNGYNFLNKSKYMWEYIDEPAPNFIKNIYQDPSQFYYINSLQYNPDTYPHINYEAAPNPLAANYVPATQSYDDIVRDDFQQYYSYLDWSENVNILVDKTCPVTIEKVSQSPNESDTTGGSSCFTYDSAGNLIAGGGCTSENVPDTGSSGLSADELELIKNSITISPNPTKASDSYNVTLIWNGPALNKINNIQVFNSSGTAVYGFAPGAGVNTTTFNLQNQLPGVFIANFILSTGQVVSKNILKW</sequence>
<name>A0A0N0ZXI7_CHRID</name>
<reference evidence="3 4" key="1">
    <citation type="journal article" date="2015" name="Genom Data">
        <title>Draft genome sequence of a multidrug-resistant Chryseobacterium indologenes isolate from Malaysia.</title>
        <authorList>
            <person name="Yu C.Y."/>
            <person name="Ang G.Y."/>
            <person name="Cheng H.J."/>
            <person name="Cheong Y.M."/>
            <person name="Yin W.F."/>
            <person name="Chan K.G."/>
        </authorList>
    </citation>
    <scope>NUCLEOTIDE SEQUENCE [LARGE SCALE GENOMIC DNA]</scope>
    <source>
        <strain evidence="3 4">CI_885</strain>
    </source>
</reference>
<dbReference type="Gene3D" id="2.60.40.1260">
    <property type="entry name" value="Lamin Tail domain"/>
    <property type="match status" value="1"/>
</dbReference>
<protein>
    <recommendedName>
        <fullName evidence="2">LTD domain-containing protein</fullName>
    </recommendedName>
</protein>
<keyword evidence="1" id="KW-0732">Signal</keyword>
<dbReference type="Proteomes" id="UP000037953">
    <property type="component" value="Unassembled WGS sequence"/>
</dbReference>
<reference evidence="4" key="2">
    <citation type="submission" date="2015-09" db="EMBL/GenBank/DDBJ databases">
        <title>Draft genome sequence of a multidrug-resistant Chryseobacterium indologenes isolate from Malaysia.</title>
        <authorList>
            <person name="Yu C.Y."/>
            <person name="Ang G.Y."/>
            <person name="Chan K.-G."/>
        </authorList>
    </citation>
    <scope>NUCLEOTIDE SEQUENCE [LARGE SCALE GENOMIC DNA]</scope>
    <source>
        <strain evidence="4">CI_885</strain>
    </source>
</reference>
<gene>
    <name evidence="3" type="ORF">AOB46_08875</name>
</gene>
<accession>A0A0N0ZXI7</accession>